<sequence>MDSRLLSTRPTSRCTAFCSTHGMNRCSMNVIASGEKPHDNLSTFLVCSPIHRSSIRGERYFRA</sequence>
<name>A0A0C3BKM4_HEBCY</name>
<reference evidence="2" key="2">
    <citation type="submission" date="2015-01" db="EMBL/GenBank/DDBJ databases">
        <title>Evolutionary Origins and Diversification of the Mycorrhizal Mutualists.</title>
        <authorList>
            <consortium name="DOE Joint Genome Institute"/>
            <consortium name="Mycorrhizal Genomics Consortium"/>
            <person name="Kohler A."/>
            <person name="Kuo A."/>
            <person name="Nagy L.G."/>
            <person name="Floudas D."/>
            <person name="Copeland A."/>
            <person name="Barry K.W."/>
            <person name="Cichocki N."/>
            <person name="Veneault-Fourrey C."/>
            <person name="LaButti K."/>
            <person name="Lindquist E.A."/>
            <person name="Lipzen A."/>
            <person name="Lundell T."/>
            <person name="Morin E."/>
            <person name="Murat C."/>
            <person name="Riley R."/>
            <person name="Ohm R."/>
            <person name="Sun H."/>
            <person name="Tunlid A."/>
            <person name="Henrissat B."/>
            <person name="Grigoriev I.V."/>
            <person name="Hibbett D.S."/>
            <person name="Martin F."/>
        </authorList>
    </citation>
    <scope>NUCLEOTIDE SEQUENCE [LARGE SCALE GENOMIC DNA]</scope>
    <source>
        <strain evidence="2">h7</strain>
    </source>
</reference>
<evidence type="ECO:0000313" key="1">
    <source>
        <dbReference type="EMBL" id="KIM37265.1"/>
    </source>
</evidence>
<keyword evidence="2" id="KW-1185">Reference proteome</keyword>
<dbReference type="Proteomes" id="UP000053424">
    <property type="component" value="Unassembled WGS sequence"/>
</dbReference>
<organism evidence="1 2">
    <name type="scientific">Hebeloma cylindrosporum</name>
    <dbReference type="NCBI Taxonomy" id="76867"/>
    <lineage>
        <taxon>Eukaryota</taxon>
        <taxon>Fungi</taxon>
        <taxon>Dikarya</taxon>
        <taxon>Basidiomycota</taxon>
        <taxon>Agaricomycotina</taxon>
        <taxon>Agaricomycetes</taxon>
        <taxon>Agaricomycetidae</taxon>
        <taxon>Agaricales</taxon>
        <taxon>Agaricineae</taxon>
        <taxon>Hymenogastraceae</taxon>
        <taxon>Hebeloma</taxon>
    </lineage>
</organism>
<accession>A0A0C3BKM4</accession>
<dbReference type="HOGENOM" id="CLU_2886038_0_0_1"/>
<dbReference type="AlphaFoldDB" id="A0A0C3BKM4"/>
<gene>
    <name evidence="1" type="ORF">M413DRAFT_276296</name>
</gene>
<dbReference type="EMBL" id="KN831798">
    <property type="protein sequence ID" value="KIM37265.1"/>
    <property type="molecule type" value="Genomic_DNA"/>
</dbReference>
<evidence type="ECO:0000313" key="2">
    <source>
        <dbReference type="Proteomes" id="UP000053424"/>
    </source>
</evidence>
<proteinExistence type="predicted"/>
<protein>
    <submittedName>
        <fullName evidence="1">Uncharacterized protein</fullName>
    </submittedName>
</protein>
<reference evidence="1 2" key="1">
    <citation type="submission" date="2014-04" db="EMBL/GenBank/DDBJ databases">
        <authorList>
            <consortium name="DOE Joint Genome Institute"/>
            <person name="Kuo A."/>
            <person name="Gay G."/>
            <person name="Dore J."/>
            <person name="Kohler A."/>
            <person name="Nagy L.G."/>
            <person name="Floudas D."/>
            <person name="Copeland A."/>
            <person name="Barry K.W."/>
            <person name="Cichocki N."/>
            <person name="Veneault-Fourrey C."/>
            <person name="LaButti K."/>
            <person name="Lindquist E.A."/>
            <person name="Lipzen A."/>
            <person name="Lundell T."/>
            <person name="Morin E."/>
            <person name="Murat C."/>
            <person name="Sun H."/>
            <person name="Tunlid A."/>
            <person name="Henrissat B."/>
            <person name="Grigoriev I.V."/>
            <person name="Hibbett D.S."/>
            <person name="Martin F."/>
            <person name="Nordberg H.P."/>
            <person name="Cantor M.N."/>
            <person name="Hua S.X."/>
        </authorList>
    </citation>
    <scope>NUCLEOTIDE SEQUENCE [LARGE SCALE GENOMIC DNA]</scope>
    <source>
        <strain evidence="2">h7</strain>
    </source>
</reference>